<dbReference type="AlphaFoldDB" id="A0A5K7ZR67"/>
<gene>
    <name evidence="1" type="ORF">DSCO28_34160</name>
</gene>
<name>A0A5K7ZR67_9BACT</name>
<accession>A0A5K7ZR67</accession>
<proteinExistence type="predicted"/>
<dbReference type="Proteomes" id="UP000425960">
    <property type="component" value="Chromosome"/>
</dbReference>
<evidence type="ECO:0000313" key="1">
    <source>
        <dbReference type="EMBL" id="BBO82850.1"/>
    </source>
</evidence>
<dbReference type="EMBL" id="AP021876">
    <property type="protein sequence ID" value="BBO82850.1"/>
    <property type="molecule type" value="Genomic_DNA"/>
</dbReference>
<evidence type="ECO:0000313" key="2">
    <source>
        <dbReference type="Proteomes" id="UP000425960"/>
    </source>
</evidence>
<reference evidence="1 2" key="1">
    <citation type="submission" date="2019-11" db="EMBL/GenBank/DDBJ databases">
        <title>Comparative genomics of hydrocarbon-degrading Desulfosarcina strains.</title>
        <authorList>
            <person name="Watanabe M."/>
            <person name="Kojima H."/>
            <person name="Fukui M."/>
        </authorList>
    </citation>
    <scope>NUCLEOTIDE SEQUENCE [LARGE SCALE GENOMIC DNA]</scope>
    <source>
        <strain evidence="1 2">28bB2T</strain>
    </source>
</reference>
<organism evidence="1 2">
    <name type="scientific">Desulfosarcina ovata subsp. sediminis</name>
    <dbReference type="NCBI Taxonomy" id="885957"/>
    <lineage>
        <taxon>Bacteria</taxon>
        <taxon>Pseudomonadati</taxon>
        <taxon>Thermodesulfobacteriota</taxon>
        <taxon>Desulfobacteria</taxon>
        <taxon>Desulfobacterales</taxon>
        <taxon>Desulfosarcinaceae</taxon>
        <taxon>Desulfosarcina</taxon>
    </lineage>
</organism>
<dbReference type="KEGG" id="dov:DSCO28_34160"/>
<dbReference type="RefSeq" id="WP_155323201.1">
    <property type="nucleotide sequence ID" value="NZ_AP021876.1"/>
</dbReference>
<sequence>MIPTFTNLRSQASYRKFALRNWPPIPGGKEKSIRISATMDNGCLVLEPDIAGDGMFVYYVSQDATYGFADAGVNWACSGPYSGCKFQVGRADLRIYASHIAREGGVDYSDKLIQYLPEAYPALDYTTGMGDTSIDTAQKLSATQVSKYLFAWWAGNFNTFSVTEITIYGNNMDSGRIMKVAEVDVN</sequence>
<protein>
    <submittedName>
        <fullName evidence="1">Uncharacterized protein</fullName>
    </submittedName>
</protein>